<feature type="compositionally biased region" description="Polar residues" evidence="1">
    <location>
        <begin position="114"/>
        <end position="129"/>
    </location>
</feature>
<dbReference type="AlphaFoldDB" id="A0A2K4ZEV3"/>
<proteinExistence type="predicted"/>
<organism evidence="2 3">
    <name type="scientific">Acetatifactor muris</name>
    <dbReference type="NCBI Taxonomy" id="879566"/>
    <lineage>
        <taxon>Bacteria</taxon>
        <taxon>Bacillati</taxon>
        <taxon>Bacillota</taxon>
        <taxon>Clostridia</taxon>
        <taxon>Lachnospirales</taxon>
        <taxon>Lachnospiraceae</taxon>
        <taxon>Acetatifactor</taxon>
    </lineage>
</organism>
<gene>
    <name evidence="2" type="ORF">AMURIS_01694</name>
</gene>
<name>A0A2K4ZEV3_9FIRM</name>
<sequence length="149" mass="16429">MHHSVMTSQLMLTWILRMQNHYTIDTENPQAGANWRYAYTGGSFPDISMKLSRYCNSNSQVSYSSVSCPNCFVQIPCKTGCAALQDTRTMASLTSTVLLKSPVHPSLHSRPSAFRNSSNIPASATDSPRVSLNPLSSFPLIIDRKSLIS</sequence>
<feature type="region of interest" description="Disordered" evidence="1">
    <location>
        <begin position="109"/>
        <end position="129"/>
    </location>
</feature>
<dbReference type="EMBL" id="OFSM01000007">
    <property type="protein sequence ID" value="SOY28979.1"/>
    <property type="molecule type" value="Genomic_DNA"/>
</dbReference>
<accession>A0A2K4ZEV3</accession>
<evidence type="ECO:0000313" key="3">
    <source>
        <dbReference type="Proteomes" id="UP000236311"/>
    </source>
</evidence>
<protein>
    <submittedName>
        <fullName evidence="2">Uncharacterized protein</fullName>
    </submittedName>
</protein>
<keyword evidence="3" id="KW-1185">Reference proteome</keyword>
<evidence type="ECO:0000256" key="1">
    <source>
        <dbReference type="SAM" id="MobiDB-lite"/>
    </source>
</evidence>
<reference evidence="2 3" key="1">
    <citation type="submission" date="2018-01" db="EMBL/GenBank/DDBJ databases">
        <authorList>
            <person name="Gaut B.S."/>
            <person name="Morton B.R."/>
            <person name="Clegg M.T."/>
            <person name="Duvall M.R."/>
        </authorList>
    </citation>
    <scope>NUCLEOTIDE SEQUENCE [LARGE SCALE GENOMIC DNA]</scope>
    <source>
        <strain evidence="2">GP69</strain>
    </source>
</reference>
<evidence type="ECO:0000313" key="2">
    <source>
        <dbReference type="EMBL" id="SOY28979.1"/>
    </source>
</evidence>
<dbReference type="Proteomes" id="UP000236311">
    <property type="component" value="Unassembled WGS sequence"/>
</dbReference>